<comment type="caution">
    <text evidence="1">The sequence shown here is derived from an EMBL/GenBank/DDBJ whole genome shotgun (WGS) entry which is preliminary data.</text>
</comment>
<sequence length="185" mass="20335">MGKEMKSLASAAMACVTRLTTRHTVAQNYLEGACSVELKSDQELVDGRQRAVAKAVEGDDVFDSAQQPDGSILGESESRDKIYAIVPVEGVVPRPYLPWSAAALDPTNINGILWVDFKAASIEDLLKTEKAELSERLTNSLQCTEDFKQEKEALEARSDTLSKTVKELECKLCEAQYADSEITFL</sequence>
<proteinExistence type="predicted"/>
<dbReference type="EMBL" id="JABSTQ010011295">
    <property type="protein sequence ID" value="KAG0413080.1"/>
    <property type="molecule type" value="Genomic_DNA"/>
</dbReference>
<dbReference type="Proteomes" id="UP000805193">
    <property type="component" value="Unassembled WGS sequence"/>
</dbReference>
<reference evidence="1 2" key="1">
    <citation type="journal article" date="2020" name="Cell">
        <title>Large-Scale Comparative Analyses of Tick Genomes Elucidate Their Genetic Diversity and Vector Capacities.</title>
        <authorList>
            <consortium name="Tick Genome and Microbiome Consortium (TIGMIC)"/>
            <person name="Jia N."/>
            <person name="Wang J."/>
            <person name="Shi W."/>
            <person name="Du L."/>
            <person name="Sun Y."/>
            <person name="Zhan W."/>
            <person name="Jiang J.F."/>
            <person name="Wang Q."/>
            <person name="Zhang B."/>
            <person name="Ji P."/>
            <person name="Bell-Sakyi L."/>
            <person name="Cui X.M."/>
            <person name="Yuan T.T."/>
            <person name="Jiang B.G."/>
            <person name="Yang W.F."/>
            <person name="Lam T.T."/>
            <person name="Chang Q.C."/>
            <person name="Ding S.J."/>
            <person name="Wang X.J."/>
            <person name="Zhu J.G."/>
            <person name="Ruan X.D."/>
            <person name="Zhao L."/>
            <person name="Wei J.T."/>
            <person name="Ye R.Z."/>
            <person name="Que T.C."/>
            <person name="Du C.H."/>
            <person name="Zhou Y.H."/>
            <person name="Cheng J.X."/>
            <person name="Dai P.F."/>
            <person name="Guo W.B."/>
            <person name="Han X.H."/>
            <person name="Huang E.J."/>
            <person name="Li L.F."/>
            <person name="Wei W."/>
            <person name="Gao Y.C."/>
            <person name="Liu J.Z."/>
            <person name="Shao H.Z."/>
            <person name="Wang X."/>
            <person name="Wang C.C."/>
            <person name="Yang T.C."/>
            <person name="Huo Q.B."/>
            <person name="Li W."/>
            <person name="Chen H.Y."/>
            <person name="Chen S.E."/>
            <person name="Zhou L.G."/>
            <person name="Ni X.B."/>
            <person name="Tian J.H."/>
            <person name="Sheng Y."/>
            <person name="Liu T."/>
            <person name="Pan Y.S."/>
            <person name="Xia L.Y."/>
            <person name="Li J."/>
            <person name="Zhao F."/>
            <person name="Cao W.C."/>
        </authorList>
    </citation>
    <scope>NUCLEOTIDE SEQUENCE [LARGE SCALE GENOMIC DNA]</scope>
    <source>
        <strain evidence="1">Iper-2018</strain>
    </source>
</reference>
<organism evidence="1 2">
    <name type="scientific">Ixodes persulcatus</name>
    <name type="common">Taiga tick</name>
    <dbReference type="NCBI Taxonomy" id="34615"/>
    <lineage>
        <taxon>Eukaryota</taxon>
        <taxon>Metazoa</taxon>
        <taxon>Ecdysozoa</taxon>
        <taxon>Arthropoda</taxon>
        <taxon>Chelicerata</taxon>
        <taxon>Arachnida</taxon>
        <taxon>Acari</taxon>
        <taxon>Parasitiformes</taxon>
        <taxon>Ixodida</taxon>
        <taxon>Ixodoidea</taxon>
        <taxon>Ixodidae</taxon>
        <taxon>Ixodinae</taxon>
        <taxon>Ixodes</taxon>
    </lineage>
</organism>
<name>A0AC60P0Z1_IXOPE</name>
<accession>A0AC60P0Z1</accession>
<gene>
    <name evidence="1" type="ORF">HPB47_009772</name>
</gene>
<evidence type="ECO:0000313" key="2">
    <source>
        <dbReference type="Proteomes" id="UP000805193"/>
    </source>
</evidence>
<keyword evidence="2" id="KW-1185">Reference proteome</keyword>
<protein>
    <submittedName>
        <fullName evidence="1">Uncharacterized protein</fullName>
    </submittedName>
</protein>
<evidence type="ECO:0000313" key="1">
    <source>
        <dbReference type="EMBL" id="KAG0413080.1"/>
    </source>
</evidence>